<gene>
    <name evidence="3" type="ORF">HGG79_14515</name>
</gene>
<dbReference type="InterPro" id="IPR001387">
    <property type="entry name" value="Cro/C1-type_HTH"/>
</dbReference>
<dbReference type="SUPFAM" id="SSF47413">
    <property type="entry name" value="lambda repressor-like DNA-binding domains"/>
    <property type="match status" value="1"/>
</dbReference>
<dbReference type="PANTHER" id="PTHR46558:SF4">
    <property type="entry name" value="DNA-BIDING PHAGE PROTEIN"/>
    <property type="match status" value="1"/>
</dbReference>
<dbReference type="Gene3D" id="1.10.260.40">
    <property type="entry name" value="lambda repressor-like DNA-binding domains"/>
    <property type="match status" value="1"/>
</dbReference>
<name>A0A923EBV0_CLOTT</name>
<dbReference type="PROSITE" id="PS50943">
    <property type="entry name" value="HTH_CROC1"/>
    <property type="match status" value="1"/>
</dbReference>
<dbReference type="AlphaFoldDB" id="A0A923EBV0"/>
<dbReference type="CDD" id="cd00093">
    <property type="entry name" value="HTH_XRE"/>
    <property type="match status" value="1"/>
</dbReference>
<dbReference type="SMART" id="SM00530">
    <property type="entry name" value="HTH_XRE"/>
    <property type="match status" value="1"/>
</dbReference>
<dbReference type="GO" id="GO:0003677">
    <property type="term" value="F:DNA binding"/>
    <property type="evidence" value="ECO:0007669"/>
    <property type="project" value="UniProtKB-KW"/>
</dbReference>
<evidence type="ECO:0000256" key="1">
    <source>
        <dbReference type="ARBA" id="ARBA00023125"/>
    </source>
</evidence>
<keyword evidence="4" id="KW-1185">Reference proteome</keyword>
<dbReference type="Proteomes" id="UP000563151">
    <property type="component" value="Unassembled WGS sequence"/>
</dbReference>
<proteinExistence type="predicted"/>
<evidence type="ECO:0000259" key="2">
    <source>
        <dbReference type="PROSITE" id="PS50943"/>
    </source>
</evidence>
<reference evidence="3 4" key="1">
    <citation type="submission" date="2020-04" db="EMBL/GenBank/DDBJ databases">
        <title>Genomic insights into acetone-butanol-ethanol (ABE) fermentation by sequencing solventogenic clostridia strains.</title>
        <authorList>
            <person name="Brown S."/>
        </authorList>
    </citation>
    <scope>NUCLEOTIDE SEQUENCE [LARGE SCALE GENOMIC DNA]</scope>
    <source>
        <strain evidence="3 4">DJ011</strain>
    </source>
</reference>
<dbReference type="Pfam" id="PF01381">
    <property type="entry name" value="HTH_3"/>
    <property type="match status" value="1"/>
</dbReference>
<dbReference type="EMBL" id="JAAZWO010000020">
    <property type="protein sequence ID" value="MBC2398977.1"/>
    <property type="molecule type" value="Genomic_DNA"/>
</dbReference>
<protein>
    <submittedName>
        <fullName evidence="3">Helix-turn-helix transcriptional regulator</fullName>
    </submittedName>
</protein>
<dbReference type="InterPro" id="IPR010982">
    <property type="entry name" value="Lambda_DNA-bd_dom_sf"/>
</dbReference>
<organism evidence="3 4">
    <name type="scientific">Clostridium tetanomorphum</name>
    <dbReference type="NCBI Taxonomy" id="1553"/>
    <lineage>
        <taxon>Bacteria</taxon>
        <taxon>Bacillati</taxon>
        <taxon>Bacillota</taxon>
        <taxon>Clostridia</taxon>
        <taxon>Eubacteriales</taxon>
        <taxon>Clostridiaceae</taxon>
        <taxon>Clostridium</taxon>
    </lineage>
</organism>
<sequence>MKVKIKLKRIEKGIKQQDFAKMLGISKATLVKIEKEEYDIRLSLMKKISELLETPVQELFFD</sequence>
<feature type="domain" description="HTH cro/C1-type" evidence="2">
    <location>
        <begin position="5"/>
        <end position="59"/>
    </location>
</feature>
<evidence type="ECO:0000313" key="4">
    <source>
        <dbReference type="Proteomes" id="UP000563151"/>
    </source>
</evidence>
<evidence type="ECO:0000313" key="3">
    <source>
        <dbReference type="EMBL" id="MBC2398977.1"/>
    </source>
</evidence>
<dbReference type="PANTHER" id="PTHR46558">
    <property type="entry name" value="TRACRIPTIONAL REGULATORY PROTEIN-RELATED-RELATED"/>
    <property type="match status" value="1"/>
</dbReference>
<accession>A0A923EBV0</accession>
<comment type="caution">
    <text evidence="3">The sequence shown here is derived from an EMBL/GenBank/DDBJ whole genome shotgun (WGS) entry which is preliminary data.</text>
</comment>
<keyword evidence="1" id="KW-0238">DNA-binding</keyword>